<keyword evidence="2" id="KW-1185">Reference proteome</keyword>
<dbReference type="EMBL" id="FNHI01000023">
    <property type="protein sequence ID" value="SDN26505.1"/>
    <property type="molecule type" value="Genomic_DNA"/>
</dbReference>
<reference evidence="2" key="1">
    <citation type="submission" date="2016-10" db="EMBL/GenBank/DDBJ databases">
        <authorList>
            <person name="Varghese N."/>
            <person name="Submissions S."/>
        </authorList>
    </citation>
    <scope>NUCLEOTIDE SEQUENCE [LARGE SCALE GENOMIC DNA]</scope>
    <source>
        <strain evidence="2">CGMCC 4.7042</strain>
    </source>
</reference>
<dbReference type="AlphaFoldDB" id="A0A1G9ZZD3"/>
<protein>
    <submittedName>
        <fullName evidence="1">Uncharacterized protein</fullName>
    </submittedName>
</protein>
<dbReference type="GeneID" id="96657330"/>
<name>A0A1G9ZZD3_9ACTN</name>
<proteinExistence type="predicted"/>
<evidence type="ECO:0000313" key="2">
    <source>
        <dbReference type="Proteomes" id="UP000199063"/>
    </source>
</evidence>
<gene>
    <name evidence="1" type="ORF">SAMN05444921_1237</name>
</gene>
<evidence type="ECO:0000313" key="1">
    <source>
        <dbReference type="EMBL" id="SDN26505.1"/>
    </source>
</evidence>
<sequence length="41" mass="4194">MTAATHQYVDLPDASVVAIRALADTGRPRPSAPRSGAGRGC</sequence>
<organism evidence="1 2">
    <name type="scientific">Streptomyces wuyuanensis</name>
    <dbReference type="NCBI Taxonomy" id="1196353"/>
    <lineage>
        <taxon>Bacteria</taxon>
        <taxon>Bacillati</taxon>
        <taxon>Actinomycetota</taxon>
        <taxon>Actinomycetes</taxon>
        <taxon>Kitasatosporales</taxon>
        <taxon>Streptomycetaceae</taxon>
        <taxon>Streptomyces</taxon>
    </lineage>
</organism>
<accession>A0A1G9ZZD3</accession>
<dbReference type="Proteomes" id="UP000199063">
    <property type="component" value="Unassembled WGS sequence"/>
</dbReference>
<dbReference type="RefSeq" id="WP_280142505.1">
    <property type="nucleotide sequence ID" value="NZ_FNHI01000023.1"/>
</dbReference>